<feature type="compositionally biased region" description="Polar residues" evidence="1">
    <location>
        <begin position="1143"/>
        <end position="1156"/>
    </location>
</feature>
<dbReference type="VEuPathDB" id="FungiDB:TREMEDRAFT_74821"/>
<feature type="region of interest" description="Disordered" evidence="1">
    <location>
        <begin position="1464"/>
        <end position="1490"/>
    </location>
</feature>
<gene>
    <name evidence="2" type="ORF">M231_04526</name>
</gene>
<feature type="region of interest" description="Disordered" evidence="1">
    <location>
        <begin position="1"/>
        <end position="31"/>
    </location>
</feature>
<feature type="compositionally biased region" description="Basic and acidic residues" evidence="1">
    <location>
        <begin position="14"/>
        <end position="26"/>
    </location>
</feature>
<feature type="region of interest" description="Disordered" evidence="1">
    <location>
        <begin position="1127"/>
        <end position="1156"/>
    </location>
</feature>
<feature type="compositionally biased region" description="Basic and acidic residues" evidence="1">
    <location>
        <begin position="786"/>
        <end position="809"/>
    </location>
</feature>
<evidence type="ECO:0000256" key="1">
    <source>
        <dbReference type="SAM" id="MobiDB-lite"/>
    </source>
</evidence>
<feature type="region of interest" description="Disordered" evidence="1">
    <location>
        <begin position="599"/>
        <end position="625"/>
    </location>
</feature>
<dbReference type="EMBL" id="SDIL01000051">
    <property type="protein sequence ID" value="RXK38242.1"/>
    <property type="molecule type" value="Genomic_DNA"/>
</dbReference>
<feature type="compositionally biased region" description="Basic and acidic residues" evidence="1">
    <location>
        <begin position="1425"/>
        <end position="1443"/>
    </location>
</feature>
<feature type="region of interest" description="Disordered" evidence="1">
    <location>
        <begin position="389"/>
        <end position="422"/>
    </location>
</feature>
<name>A0A4Q1BKV1_TREME</name>
<feature type="compositionally biased region" description="Pro residues" evidence="1">
    <location>
        <begin position="927"/>
        <end position="940"/>
    </location>
</feature>
<feature type="compositionally biased region" description="Polar residues" evidence="1">
    <location>
        <begin position="1028"/>
        <end position="1043"/>
    </location>
</feature>
<dbReference type="Proteomes" id="UP000289152">
    <property type="component" value="Unassembled WGS sequence"/>
</dbReference>
<feature type="compositionally biased region" description="Polar residues" evidence="1">
    <location>
        <begin position="952"/>
        <end position="972"/>
    </location>
</feature>
<feature type="region of interest" description="Disordered" evidence="1">
    <location>
        <begin position="773"/>
        <end position="809"/>
    </location>
</feature>
<feature type="compositionally biased region" description="Low complexity" evidence="1">
    <location>
        <begin position="144"/>
        <end position="163"/>
    </location>
</feature>
<feature type="region of interest" description="Disordered" evidence="1">
    <location>
        <begin position="908"/>
        <end position="992"/>
    </location>
</feature>
<reference evidence="2 3" key="1">
    <citation type="submission" date="2016-06" db="EMBL/GenBank/DDBJ databases">
        <title>Evolution of pathogenesis and genome organization in the Tremellales.</title>
        <authorList>
            <person name="Cuomo C."/>
            <person name="Litvintseva A."/>
            <person name="Heitman J."/>
            <person name="Chen Y."/>
            <person name="Sun S."/>
            <person name="Springer D."/>
            <person name="Dromer F."/>
            <person name="Young S."/>
            <person name="Zeng Q."/>
            <person name="Chapman S."/>
            <person name="Gujja S."/>
            <person name="Saif S."/>
            <person name="Birren B."/>
        </authorList>
    </citation>
    <scope>NUCLEOTIDE SEQUENCE [LARGE SCALE GENOMIC DNA]</scope>
    <source>
        <strain evidence="2 3">ATCC 28783</strain>
    </source>
</reference>
<keyword evidence="3" id="KW-1185">Reference proteome</keyword>
<feature type="compositionally biased region" description="Polar residues" evidence="1">
    <location>
        <begin position="408"/>
        <end position="422"/>
    </location>
</feature>
<proteinExistence type="predicted"/>
<comment type="caution">
    <text evidence="2">The sequence shown here is derived from an EMBL/GenBank/DDBJ whole genome shotgun (WGS) entry which is preliminary data.</text>
</comment>
<feature type="region of interest" description="Disordered" evidence="1">
    <location>
        <begin position="1028"/>
        <end position="1059"/>
    </location>
</feature>
<feature type="compositionally biased region" description="Polar residues" evidence="1">
    <location>
        <begin position="81"/>
        <end position="90"/>
    </location>
</feature>
<feature type="compositionally biased region" description="Acidic residues" evidence="1">
    <location>
        <begin position="1415"/>
        <end position="1424"/>
    </location>
</feature>
<feature type="region of interest" description="Disordered" evidence="1">
    <location>
        <begin position="1377"/>
        <end position="1443"/>
    </location>
</feature>
<feature type="compositionally biased region" description="Acidic residues" evidence="1">
    <location>
        <begin position="1304"/>
        <end position="1318"/>
    </location>
</feature>
<evidence type="ECO:0000313" key="2">
    <source>
        <dbReference type="EMBL" id="RXK38242.1"/>
    </source>
</evidence>
<feature type="compositionally biased region" description="Basic and acidic residues" evidence="1">
    <location>
        <begin position="1478"/>
        <end position="1490"/>
    </location>
</feature>
<feature type="compositionally biased region" description="Low complexity" evidence="1">
    <location>
        <begin position="396"/>
        <end position="407"/>
    </location>
</feature>
<sequence>MSDPPPGTSGGPPRTRDFTVRRRPEPLDLGLEAEIEFEEHEDTVDKVGWIDTSEFPVRSLSPENPAPSSRKFKFKRDKKTSQPLQPNQPLTRIPADDDLASALGAPRPLFSGHTALPAKGKGKAKDSTSSFGSDLRPPIRSKQGRSSESLSGTGSTSGKVKSGMFDTEGKSVWVALGVKSEKPKQMYAELVVDDWRGLRGYIEEESQKSESSSQFHKTSGSSLTSYPSNTDSLTGIGSTPSLTPPVKQHKRPGTSSSFFGRTKDLFTPANKLPTQTSPPAPGTSSTVDTRLITPSESILTLPGITTSVSPGTLSKGKSNNVVDLSLHTSPSPLKSPKYEHYPNPSLLLPQPRMSTSSARTTDLSAALLPTFPSTSDGLQAIQILSALVSKRDKPNSPSKRPSTSASSMTFGSRSLSTNASKNGWTPHQLVLTSFTVSPRESETNPHAVEDVFSVTAPSEGTKTVCHLHLFACPDQGSGFRKRPGTGYSVREPESKEVARRKLGPACTAGLWDQDPARKWVLRIGFEDVEDGEGELGKEGVWYLEIKAGGELQDWIGQMKTVINGLRKEHIIDAQRARQDSTFASVFGAGLDLDLGSPLSFPLPPSSNTQDSNHSSSAGQSASQRGRLPFLTVSTNAAYHPSNLSISPKTTSASFLQTHLPEQSAAAQYANAARASSDLSRHSPANPPTFLDPFLSVPASAAPEPDLLAALFAGLSTPSALQEIKRTNHPFAIAARRARSEHPAILPHLPLPTPEELAQVDKITDGLKSLGLVQRQTPQEGRLQRSHSFDVRSLRRSSMESHATSRKEDKEEILLSPERVGEISTGNKRASWTAGRPGLEIISNSKSSNTLNTLNSWNTMNTSNSMDTSTWNNIGSMETIPSSQSLNSLKPIKSIPSTASSLASLSAASGTLAKGRRRPKTAGEILPPQLPPPGMPLPPAPASGMELPVRRSSLVSGTSERMGSFGSGNSLFSTPAGGSPRESESIPSSVQMDSRKTNTIITTSSSLNTLPSSLSGFGSVQSGLTTSTQSKFKNHGLSTQSSMISPYKRPSNPAIPGYHSYQSDLSQYDLKPTLYPTNNHSSRKNSAQEPITLQELLASGQSPNQLVNPDLQLAQGQSSTSLGISNEEKLQGNHDRSVNAVGHKNQSPLKVSSTDPKSFQVGLRQGALVPDPKIPQRGLTEGDIHANSPLTGPKAAQTDIRERGLKRVKEHVKKQPSDSSDEPVGIKVTPPRTKHPRRLGLPGTPRYEIQPHEHGPEYLATPPREHSDSDNGSMFDFYENENEIEGGKEDEVGKKVENEKKVNDEEFDDCSDEGEETTEAEWMSRGTGEFQQKSISGAVNKIRHTILKSSLSRKGKEDGVRLGKKTDKAFVSEIPEKGGVDSVDKSMQGGVNVRDGAEQRDIKGKVEEMERGKEDLEVDVESDTEVESKFHGVKSESEKERLGPKEIVKRKRKVALDIMAEVDANPSFNYDPTAEEQEWNDRQRSVRFAMD</sequence>
<feature type="region of interest" description="Disordered" evidence="1">
    <location>
        <begin position="204"/>
        <end position="289"/>
    </location>
</feature>
<organism evidence="2 3">
    <name type="scientific">Tremella mesenterica</name>
    <name type="common">Jelly fungus</name>
    <dbReference type="NCBI Taxonomy" id="5217"/>
    <lineage>
        <taxon>Eukaryota</taxon>
        <taxon>Fungi</taxon>
        <taxon>Dikarya</taxon>
        <taxon>Basidiomycota</taxon>
        <taxon>Agaricomycotina</taxon>
        <taxon>Tremellomycetes</taxon>
        <taxon>Tremellales</taxon>
        <taxon>Tremellaceae</taxon>
        <taxon>Tremella</taxon>
    </lineage>
</organism>
<feature type="compositionally biased region" description="Basic and acidic residues" evidence="1">
    <location>
        <begin position="1284"/>
        <end position="1303"/>
    </location>
</feature>
<feature type="compositionally biased region" description="Basic and acidic residues" evidence="1">
    <location>
        <begin position="1394"/>
        <end position="1414"/>
    </location>
</feature>
<evidence type="ECO:0000313" key="3">
    <source>
        <dbReference type="Proteomes" id="UP000289152"/>
    </source>
</evidence>
<feature type="compositionally biased region" description="Polar residues" evidence="1">
    <location>
        <begin position="215"/>
        <end position="241"/>
    </location>
</feature>
<feature type="region of interest" description="Disordered" evidence="1">
    <location>
        <begin position="53"/>
        <end position="164"/>
    </location>
</feature>
<feature type="compositionally biased region" description="Basic and acidic residues" evidence="1">
    <location>
        <begin position="1127"/>
        <end position="1136"/>
    </location>
</feature>
<feature type="region of interest" description="Disordered" evidence="1">
    <location>
        <begin position="1207"/>
        <end position="1331"/>
    </location>
</feature>
<protein>
    <submittedName>
        <fullName evidence="2">Uncharacterized protein</fullName>
    </submittedName>
</protein>
<accession>A0A4Q1BKV1</accession>
<dbReference type="InParanoid" id="A0A4Q1BKV1"/>